<name>A0A7C4QL64_9PLAN</name>
<evidence type="ECO:0000259" key="3">
    <source>
        <dbReference type="Pfam" id="PF01557"/>
    </source>
</evidence>
<dbReference type="PANTHER" id="PTHR42796">
    <property type="entry name" value="FUMARYLACETOACETATE HYDROLASE DOMAIN-CONTAINING PROTEIN 2A-RELATED"/>
    <property type="match status" value="1"/>
</dbReference>
<dbReference type="InterPro" id="IPR036663">
    <property type="entry name" value="Fumarylacetoacetase_C_sf"/>
</dbReference>
<organism evidence="4">
    <name type="scientific">Schlesneria paludicola</name>
    <dbReference type="NCBI Taxonomy" id="360056"/>
    <lineage>
        <taxon>Bacteria</taxon>
        <taxon>Pseudomonadati</taxon>
        <taxon>Planctomycetota</taxon>
        <taxon>Planctomycetia</taxon>
        <taxon>Planctomycetales</taxon>
        <taxon>Planctomycetaceae</taxon>
        <taxon>Schlesneria</taxon>
    </lineage>
</organism>
<dbReference type="Gene3D" id="3.90.850.10">
    <property type="entry name" value="Fumarylacetoacetase-like, C-terminal domain"/>
    <property type="match status" value="1"/>
</dbReference>
<gene>
    <name evidence="4" type="ORF">ENS64_01250</name>
</gene>
<comment type="caution">
    <text evidence="4">The sequence shown here is derived from an EMBL/GenBank/DDBJ whole genome shotgun (WGS) entry which is preliminary data.</text>
</comment>
<keyword evidence="4" id="KW-0413">Isomerase</keyword>
<dbReference type="AlphaFoldDB" id="A0A7C4QL64"/>
<evidence type="ECO:0000256" key="1">
    <source>
        <dbReference type="ARBA" id="ARBA00010211"/>
    </source>
</evidence>
<dbReference type="Pfam" id="PF01557">
    <property type="entry name" value="FAA_hydrolase"/>
    <property type="match status" value="1"/>
</dbReference>
<dbReference type="GO" id="GO:0046872">
    <property type="term" value="F:metal ion binding"/>
    <property type="evidence" value="ECO:0007669"/>
    <property type="project" value="UniProtKB-KW"/>
</dbReference>
<dbReference type="PANTHER" id="PTHR42796:SF7">
    <property type="entry name" value="2-DEHYDRO-3-DEOXY-D-ARABINONATE DEHYDRATASE"/>
    <property type="match status" value="1"/>
</dbReference>
<keyword evidence="2" id="KW-0479">Metal-binding</keyword>
<evidence type="ECO:0000256" key="2">
    <source>
        <dbReference type="ARBA" id="ARBA00022723"/>
    </source>
</evidence>
<proteinExistence type="inferred from homology"/>
<reference evidence="4" key="1">
    <citation type="journal article" date="2020" name="mSystems">
        <title>Genome- and Community-Level Interaction Insights into Carbon Utilization and Element Cycling Functions of Hydrothermarchaeota in Hydrothermal Sediment.</title>
        <authorList>
            <person name="Zhou Z."/>
            <person name="Liu Y."/>
            <person name="Xu W."/>
            <person name="Pan J."/>
            <person name="Luo Z.H."/>
            <person name="Li M."/>
        </authorList>
    </citation>
    <scope>NUCLEOTIDE SEQUENCE [LARGE SCALE GENOMIC DNA]</scope>
    <source>
        <strain evidence="4">SpSt-508</strain>
    </source>
</reference>
<dbReference type="SUPFAM" id="SSF56529">
    <property type="entry name" value="FAH"/>
    <property type="match status" value="1"/>
</dbReference>
<comment type="similarity">
    <text evidence="1">Belongs to the FAH family.</text>
</comment>
<feature type="domain" description="Fumarylacetoacetase-like C-terminal" evidence="3">
    <location>
        <begin position="96"/>
        <end position="285"/>
    </location>
</feature>
<accession>A0A7C4QL64</accession>
<evidence type="ECO:0000313" key="4">
    <source>
        <dbReference type="EMBL" id="HGT37887.1"/>
    </source>
</evidence>
<dbReference type="InterPro" id="IPR051121">
    <property type="entry name" value="FAH"/>
</dbReference>
<sequence>MKLAKVRLADGSVHAAQLDDGKLRLLDLHQVEGVRCLMDILHAPDPKGLARYLVDPKTSPIAVGEVTLLAPIDRQEVWAAGVTYKRSQVARMEESESGASHYDKVYTAPRPELFFKATPHRVSGPGEPLRVRADSRWSVPEPELALVVSPTGALVGFTIGNDMSARDIEGENPLYLPQAKVYNQCCGLGPCILLPEQPLNRAQTRILLDITRGGQIVFHGETDLGQMKREFEELIGWLTRDNDLVTGAFLLTGTGIVPPDDFTLVDGDVVAITIDGIGTLTNPIVQAASGE</sequence>
<dbReference type="InterPro" id="IPR011234">
    <property type="entry name" value="Fumarylacetoacetase-like_C"/>
</dbReference>
<dbReference type="GO" id="GO:0044281">
    <property type="term" value="P:small molecule metabolic process"/>
    <property type="evidence" value="ECO:0007669"/>
    <property type="project" value="UniProtKB-ARBA"/>
</dbReference>
<dbReference type="GO" id="GO:0016853">
    <property type="term" value="F:isomerase activity"/>
    <property type="evidence" value="ECO:0007669"/>
    <property type="project" value="UniProtKB-KW"/>
</dbReference>
<protein>
    <submittedName>
        <fullName evidence="4">2-hydroxyhepta-2,4-diene-1,7-dioate isomerase</fullName>
    </submittedName>
</protein>
<dbReference type="EMBL" id="DSVQ01000003">
    <property type="protein sequence ID" value="HGT37887.1"/>
    <property type="molecule type" value="Genomic_DNA"/>
</dbReference>